<dbReference type="GO" id="GO:0004672">
    <property type="term" value="F:protein kinase activity"/>
    <property type="evidence" value="ECO:0007669"/>
    <property type="project" value="InterPro"/>
</dbReference>
<dbReference type="InterPro" id="IPR051824">
    <property type="entry name" value="LRR_Rcpt-Like_S/T_Kinase"/>
</dbReference>
<organism evidence="3 4">
    <name type="scientific">Tetracentron sinense</name>
    <name type="common">Spur-leaf</name>
    <dbReference type="NCBI Taxonomy" id="13715"/>
    <lineage>
        <taxon>Eukaryota</taxon>
        <taxon>Viridiplantae</taxon>
        <taxon>Streptophyta</taxon>
        <taxon>Embryophyta</taxon>
        <taxon>Tracheophyta</taxon>
        <taxon>Spermatophyta</taxon>
        <taxon>Magnoliopsida</taxon>
        <taxon>Trochodendrales</taxon>
        <taxon>Trochodendraceae</taxon>
        <taxon>Tetracentron</taxon>
    </lineage>
</organism>
<protein>
    <recommendedName>
        <fullName evidence="2">Protein kinase domain-containing protein</fullName>
    </recommendedName>
</protein>
<feature type="compositionally biased region" description="Gly residues" evidence="1">
    <location>
        <begin position="239"/>
        <end position="250"/>
    </location>
</feature>
<feature type="domain" description="Protein kinase" evidence="2">
    <location>
        <begin position="1"/>
        <end position="260"/>
    </location>
</feature>
<evidence type="ECO:0000259" key="2">
    <source>
        <dbReference type="PROSITE" id="PS50011"/>
    </source>
</evidence>
<dbReference type="PANTHER" id="PTHR48006:SF93">
    <property type="entry name" value="PROTEIN KINASE DOMAIN-CONTAINING PROTEIN"/>
    <property type="match status" value="1"/>
</dbReference>
<dbReference type="EMBL" id="JABCRI010000013">
    <property type="protein sequence ID" value="KAF8395888.1"/>
    <property type="molecule type" value="Genomic_DNA"/>
</dbReference>
<dbReference type="AlphaFoldDB" id="A0A834Z0L5"/>
<dbReference type="Pfam" id="PF00069">
    <property type="entry name" value="Pkinase"/>
    <property type="match status" value="1"/>
</dbReference>
<dbReference type="Proteomes" id="UP000655225">
    <property type="component" value="Unassembled WGS sequence"/>
</dbReference>
<proteinExistence type="predicted"/>
<feature type="compositionally biased region" description="Basic and acidic residues" evidence="1">
    <location>
        <begin position="205"/>
        <end position="238"/>
    </location>
</feature>
<dbReference type="OrthoDB" id="1738230at2759"/>
<evidence type="ECO:0000256" key="1">
    <source>
        <dbReference type="SAM" id="MobiDB-lite"/>
    </source>
</evidence>
<keyword evidence="4" id="KW-1185">Reference proteome</keyword>
<dbReference type="PROSITE" id="PS50011">
    <property type="entry name" value="PROTEIN_KINASE_DOM"/>
    <property type="match status" value="1"/>
</dbReference>
<reference evidence="3 4" key="1">
    <citation type="submission" date="2020-04" db="EMBL/GenBank/DDBJ databases">
        <title>Plant Genome Project.</title>
        <authorList>
            <person name="Zhang R.-G."/>
        </authorList>
    </citation>
    <scope>NUCLEOTIDE SEQUENCE [LARGE SCALE GENOMIC DNA]</scope>
    <source>
        <strain evidence="3">YNK0</strain>
        <tissue evidence="3">Leaf</tissue>
    </source>
</reference>
<dbReference type="InterPro" id="IPR000719">
    <property type="entry name" value="Prot_kinase_dom"/>
</dbReference>
<dbReference type="PANTHER" id="PTHR48006">
    <property type="entry name" value="LEUCINE-RICH REPEAT-CONTAINING PROTEIN DDB_G0281931-RELATED"/>
    <property type="match status" value="1"/>
</dbReference>
<dbReference type="InterPro" id="IPR011009">
    <property type="entry name" value="Kinase-like_dom_sf"/>
</dbReference>
<dbReference type="SUPFAM" id="SSF56112">
    <property type="entry name" value="Protein kinase-like (PK-like)"/>
    <property type="match status" value="1"/>
</dbReference>
<comment type="caution">
    <text evidence="3">The sequence shown here is derived from an EMBL/GenBank/DDBJ whole genome shotgun (WGS) entry which is preliminary data.</text>
</comment>
<evidence type="ECO:0000313" key="3">
    <source>
        <dbReference type="EMBL" id="KAF8395888.1"/>
    </source>
</evidence>
<dbReference type="Gene3D" id="1.10.510.10">
    <property type="entry name" value="Transferase(Phosphotransferase) domain 1"/>
    <property type="match status" value="1"/>
</dbReference>
<feature type="region of interest" description="Disordered" evidence="1">
    <location>
        <begin position="205"/>
        <end position="260"/>
    </location>
</feature>
<evidence type="ECO:0000313" key="4">
    <source>
        <dbReference type="Proteomes" id="UP000655225"/>
    </source>
</evidence>
<name>A0A834Z0L5_TETSI</name>
<accession>A0A834Z0L5</accession>
<sequence>MYDDDNDNAEIFAVKNINTVALSLQEEEQLLDVIWNVAHLRHQNIVILLGYCIENGQYLLVYEFVRTVSLDDALHCIAYKPLPWGLRVRIALGIARALEQWFPSLFDVFRYLHSTCSPPVAHSNFKAANILLDDELMPRLCDCGLTILRPLSSNSFKLKVTSSKWRVLEPLWLEFLSISMGVPIGAWAMDQPRNTMLVTKMIRRQEESREGGEERYMTPRGTEQRQVHEEIPVARECKGGSGEGGNGGWGSYDYCSKGGD</sequence>
<gene>
    <name evidence="3" type="ORF">HHK36_019843</name>
</gene>
<dbReference type="GO" id="GO:0005524">
    <property type="term" value="F:ATP binding"/>
    <property type="evidence" value="ECO:0007669"/>
    <property type="project" value="InterPro"/>
</dbReference>